<dbReference type="PANTHER" id="PTHR43580">
    <property type="entry name" value="OXIDOREDUCTASE GLYR1-RELATED"/>
    <property type="match status" value="1"/>
</dbReference>
<reference evidence="2 3" key="1">
    <citation type="submission" date="2023-11" db="EMBL/GenBank/DDBJ databases">
        <authorList>
            <person name="Xu M."/>
            <person name="Jiang T."/>
        </authorList>
    </citation>
    <scope>NUCLEOTIDE SEQUENCE [LARGE SCALE GENOMIC DNA]</scope>
    <source>
        <strain evidence="2 3">SD</strain>
    </source>
</reference>
<organism evidence="2 3">
    <name type="scientific">Patulibacter brassicae</name>
    <dbReference type="NCBI Taxonomy" id="1705717"/>
    <lineage>
        <taxon>Bacteria</taxon>
        <taxon>Bacillati</taxon>
        <taxon>Actinomycetota</taxon>
        <taxon>Thermoleophilia</taxon>
        <taxon>Solirubrobacterales</taxon>
        <taxon>Patulibacteraceae</taxon>
        <taxon>Patulibacter</taxon>
    </lineage>
</organism>
<dbReference type="InterPro" id="IPR029154">
    <property type="entry name" value="HIBADH-like_NADP-bd"/>
</dbReference>
<dbReference type="Gene3D" id="1.10.1040.10">
    <property type="entry name" value="N-(1-d-carboxylethyl)-l-norvaline Dehydrogenase, domain 2"/>
    <property type="match status" value="1"/>
</dbReference>
<comment type="caution">
    <text evidence="2">The sequence shown here is derived from an EMBL/GenBank/DDBJ whole genome shotgun (WGS) entry which is preliminary data.</text>
</comment>
<dbReference type="Proteomes" id="UP001277761">
    <property type="component" value="Unassembled WGS sequence"/>
</dbReference>
<keyword evidence="3" id="KW-1185">Reference proteome</keyword>
<evidence type="ECO:0000313" key="2">
    <source>
        <dbReference type="EMBL" id="MDX8151825.1"/>
    </source>
</evidence>
<sequence length="112" mass="11671">MAVSAGAAEGVALSRAIGLDPATFLAALEGGPLDSPFLQLKAPMLRDEDYAVAFSTRNARKDAGLIQRLGAEHGTRTAVTDAAATYMDEQIRLQGDENDLIGMVVGVPRADG</sequence>
<dbReference type="SUPFAM" id="SSF48179">
    <property type="entry name" value="6-phosphogluconate dehydrogenase C-terminal domain-like"/>
    <property type="match status" value="1"/>
</dbReference>
<dbReference type="EMBL" id="JAXAVX010000004">
    <property type="protein sequence ID" value="MDX8151825.1"/>
    <property type="molecule type" value="Genomic_DNA"/>
</dbReference>
<dbReference type="InterPro" id="IPR008927">
    <property type="entry name" value="6-PGluconate_DH-like_C_sf"/>
</dbReference>
<accession>A0ABU4VJ14</accession>
<dbReference type="PANTHER" id="PTHR43580:SF2">
    <property type="entry name" value="CYTOKINE-LIKE NUCLEAR FACTOR N-PAC"/>
    <property type="match status" value="1"/>
</dbReference>
<protein>
    <submittedName>
        <fullName evidence="2">NAD-binding protein</fullName>
    </submittedName>
</protein>
<dbReference type="Pfam" id="PF14833">
    <property type="entry name" value="NAD_binding_11"/>
    <property type="match status" value="1"/>
</dbReference>
<dbReference type="RefSeq" id="WP_319954306.1">
    <property type="nucleotide sequence ID" value="NZ_JAXAVX010000004.1"/>
</dbReference>
<evidence type="ECO:0000313" key="3">
    <source>
        <dbReference type="Proteomes" id="UP001277761"/>
    </source>
</evidence>
<gene>
    <name evidence="2" type="ORF">SK069_09490</name>
</gene>
<dbReference type="InterPro" id="IPR013328">
    <property type="entry name" value="6PGD_dom2"/>
</dbReference>
<proteinExistence type="predicted"/>
<feature type="domain" description="3-hydroxyisobutyrate dehydrogenase-like NAD-binding" evidence="1">
    <location>
        <begin position="5"/>
        <end position="103"/>
    </location>
</feature>
<name>A0ABU4VJ14_9ACTN</name>
<dbReference type="InterPro" id="IPR051265">
    <property type="entry name" value="HIBADH-related_NP60_sf"/>
</dbReference>
<evidence type="ECO:0000259" key="1">
    <source>
        <dbReference type="Pfam" id="PF14833"/>
    </source>
</evidence>